<dbReference type="PANTHER" id="PTHR43520:SF8">
    <property type="entry name" value="P-TYPE CU(+) TRANSPORTER"/>
    <property type="match status" value="1"/>
</dbReference>
<accession>A0A5B1BDX3</accession>
<evidence type="ECO:0000256" key="1">
    <source>
        <dbReference type="ARBA" id="ARBA00022967"/>
    </source>
</evidence>
<dbReference type="GO" id="GO:0055070">
    <property type="term" value="P:copper ion homeostasis"/>
    <property type="evidence" value="ECO:0007669"/>
    <property type="project" value="TreeGrafter"/>
</dbReference>
<dbReference type="InterPro" id="IPR023214">
    <property type="entry name" value="HAD_sf"/>
</dbReference>
<evidence type="ECO:0000313" key="3">
    <source>
        <dbReference type="Proteomes" id="UP000324701"/>
    </source>
</evidence>
<dbReference type="GO" id="GO:0005507">
    <property type="term" value="F:copper ion binding"/>
    <property type="evidence" value="ECO:0007669"/>
    <property type="project" value="TreeGrafter"/>
</dbReference>
<dbReference type="NCBIfam" id="TIGR01494">
    <property type="entry name" value="ATPase_P-type"/>
    <property type="match status" value="1"/>
</dbReference>
<dbReference type="InterPro" id="IPR001757">
    <property type="entry name" value="P_typ_ATPase"/>
</dbReference>
<name>A0A5B1BDX3_MYCSI</name>
<feature type="non-terminal residue" evidence="2">
    <location>
        <position position="1"/>
    </location>
</feature>
<sequence>TGDNARTAAAIAQQVGIERVLAEVLPEDKVAAIRALQDEGRVVAMVGDGVNDAPALVQADLGIAIGTGTDVAIEASDITLISGRLEGVVQAIELSRQTLRTIYQNLGWAFGYNTAAIPLAALGLLNPVIAGAAMGFSSVSVVTNSLRLRRFGSTTTHHPGPGQHPALTR</sequence>
<dbReference type="AlphaFoldDB" id="A0A5B1BDX3"/>
<dbReference type="OrthoDB" id="7059309at2"/>
<dbReference type="GO" id="GO:0005524">
    <property type="term" value="F:ATP binding"/>
    <property type="evidence" value="ECO:0007669"/>
    <property type="project" value="InterPro"/>
</dbReference>
<dbReference type="Pfam" id="PF00702">
    <property type="entry name" value="Hydrolase"/>
    <property type="match status" value="1"/>
</dbReference>
<dbReference type="RefSeq" id="WP_149656127.1">
    <property type="nucleotide sequence ID" value="NZ_VTZN01000217.1"/>
</dbReference>
<reference evidence="2 3" key="1">
    <citation type="submission" date="2019-09" db="EMBL/GenBank/DDBJ databases">
        <title>Report of infection by Mycobacterium simiae a patient suffering from pulmonary tuberculosis.</title>
        <authorList>
            <person name="Mohanty P.S."/>
            <person name="Bansal A.K."/>
            <person name="Singh H."/>
            <person name="Sharma S."/>
            <person name="Patil S.A."/>
            <person name="Upadhaya P."/>
            <person name="Singh P.K."/>
            <person name="Kumar D."/>
            <person name="Kumar S."/>
            <person name="Singh R.K."/>
            <person name="Chaudhary B."/>
        </authorList>
    </citation>
    <scope>NUCLEOTIDE SEQUENCE [LARGE SCALE GENOMIC DNA]</scope>
    <source>
        <strain evidence="2 3">JAL-560-SIM</strain>
    </source>
</reference>
<evidence type="ECO:0000313" key="2">
    <source>
        <dbReference type="EMBL" id="KAA1246646.1"/>
    </source>
</evidence>
<keyword evidence="3" id="KW-1185">Reference proteome</keyword>
<dbReference type="Proteomes" id="UP000324701">
    <property type="component" value="Unassembled WGS sequence"/>
</dbReference>
<dbReference type="Gene3D" id="3.40.50.1000">
    <property type="entry name" value="HAD superfamily/HAD-like"/>
    <property type="match status" value="1"/>
</dbReference>
<dbReference type="SUPFAM" id="SSF56784">
    <property type="entry name" value="HAD-like"/>
    <property type="match status" value="1"/>
</dbReference>
<dbReference type="PRINTS" id="PR00119">
    <property type="entry name" value="CATATPASE"/>
</dbReference>
<gene>
    <name evidence="2" type="ORF">F0Q45_23125</name>
</gene>
<dbReference type="EMBL" id="VTZN01000217">
    <property type="protein sequence ID" value="KAA1246646.1"/>
    <property type="molecule type" value="Genomic_DNA"/>
</dbReference>
<comment type="caution">
    <text evidence="2">The sequence shown here is derived from an EMBL/GenBank/DDBJ whole genome shotgun (WGS) entry which is preliminary data.</text>
</comment>
<protein>
    <submittedName>
        <fullName evidence="2">HAD-IC family P-type ATPase</fullName>
    </submittedName>
</protein>
<dbReference type="InterPro" id="IPR036412">
    <property type="entry name" value="HAD-like_sf"/>
</dbReference>
<dbReference type="GO" id="GO:0016020">
    <property type="term" value="C:membrane"/>
    <property type="evidence" value="ECO:0007669"/>
    <property type="project" value="InterPro"/>
</dbReference>
<dbReference type="PANTHER" id="PTHR43520">
    <property type="entry name" value="ATP7, ISOFORM B"/>
    <property type="match status" value="1"/>
</dbReference>
<dbReference type="GO" id="GO:0043682">
    <property type="term" value="F:P-type divalent copper transporter activity"/>
    <property type="evidence" value="ECO:0007669"/>
    <property type="project" value="TreeGrafter"/>
</dbReference>
<proteinExistence type="predicted"/>
<dbReference type="GO" id="GO:0016887">
    <property type="term" value="F:ATP hydrolysis activity"/>
    <property type="evidence" value="ECO:0007669"/>
    <property type="project" value="InterPro"/>
</dbReference>
<keyword evidence="1" id="KW-1278">Translocase</keyword>
<organism evidence="2 3">
    <name type="scientific">Mycobacterium simiae</name>
    <name type="common">Mycobacterium habana</name>
    <dbReference type="NCBI Taxonomy" id="1784"/>
    <lineage>
        <taxon>Bacteria</taxon>
        <taxon>Bacillati</taxon>
        <taxon>Actinomycetota</taxon>
        <taxon>Actinomycetes</taxon>
        <taxon>Mycobacteriales</taxon>
        <taxon>Mycobacteriaceae</taxon>
        <taxon>Mycobacterium</taxon>
        <taxon>Mycobacterium simiae complex</taxon>
    </lineage>
</organism>
<dbReference type="PRINTS" id="PR00120">
    <property type="entry name" value="HATPASE"/>
</dbReference>